<dbReference type="InterPro" id="IPR036770">
    <property type="entry name" value="Ankyrin_rpt-contain_sf"/>
</dbReference>
<accession>A0A3G4ZXC1</accession>
<sequence length="426" mass="49197">MQKLEQLNDAIYKNIHIDTILSMLNEIDINYINYIFNNKKTLLINSIIHLPFESANKFIDNILKFKNINVDHQDNLGKTALMHCIKIGFNEVFNKLIDYGCNLNLQDKDGETALYTAIDKLYFVYQHDVNKFQEFAYKLIEQKSCNVDIQTNILKKTALLNCVDCINSYNRHNYDDSKGERQNYKYNKRFNEIAFKLIDNGCDVNIRDSSDRTALTNACWGSYGLSDIASKLIDTPSSDLNLSDDNGNALEGAIWCRPKIALKIMKTGRCDLSVLCDSSTLLIISIERKRIECCKYLILNNSCDINLQNRHGKTALILSIDKDLDEITELLLEKKCDVTQTLFDRLALKSACNKNNIKIVNRIIDRYIENHDISFLDISLDITKYFYYSNVIDKIWKMYQNEIIGIINKRDLGDINVIVLISQYVC</sequence>
<keyword evidence="1" id="KW-0677">Repeat</keyword>
<gene>
    <name evidence="3" type="ORF">Edafosvirus22_8</name>
</gene>
<proteinExistence type="predicted"/>
<protein>
    <recommendedName>
        <fullName evidence="4">Ankyrin repeat protein</fullName>
    </recommendedName>
</protein>
<keyword evidence="2" id="KW-0040">ANK repeat</keyword>
<reference evidence="3" key="1">
    <citation type="submission" date="2018-10" db="EMBL/GenBank/DDBJ databases">
        <title>Hidden diversity of soil giant viruses.</title>
        <authorList>
            <person name="Schulz F."/>
            <person name="Alteio L."/>
            <person name="Goudeau D."/>
            <person name="Ryan E.M."/>
            <person name="Malmstrom R.R."/>
            <person name="Blanchard J."/>
            <person name="Woyke T."/>
        </authorList>
    </citation>
    <scope>NUCLEOTIDE SEQUENCE</scope>
    <source>
        <strain evidence="3">EDV1</strain>
    </source>
</reference>
<dbReference type="PANTHER" id="PTHR24198:SF165">
    <property type="entry name" value="ANKYRIN REPEAT-CONTAINING PROTEIN-RELATED"/>
    <property type="match status" value="1"/>
</dbReference>
<dbReference type="Pfam" id="PF12796">
    <property type="entry name" value="Ank_2"/>
    <property type="match status" value="2"/>
</dbReference>
<dbReference type="EMBL" id="MK072087">
    <property type="protein sequence ID" value="AYV78651.1"/>
    <property type="molecule type" value="Genomic_DNA"/>
</dbReference>
<dbReference type="SUPFAM" id="SSF48403">
    <property type="entry name" value="Ankyrin repeat"/>
    <property type="match status" value="1"/>
</dbReference>
<dbReference type="InterPro" id="IPR002110">
    <property type="entry name" value="Ankyrin_rpt"/>
</dbReference>
<organism evidence="3">
    <name type="scientific">Edafosvirus sp</name>
    <dbReference type="NCBI Taxonomy" id="2487765"/>
    <lineage>
        <taxon>Viruses</taxon>
        <taxon>Varidnaviria</taxon>
        <taxon>Bamfordvirae</taxon>
        <taxon>Nucleocytoviricota</taxon>
        <taxon>Megaviricetes</taxon>
        <taxon>Imitervirales</taxon>
        <taxon>Mimiviridae</taxon>
        <taxon>Klosneuvirinae</taxon>
    </lineage>
</organism>
<name>A0A3G4ZXC1_9VIRU</name>
<dbReference type="Gene3D" id="1.25.40.20">
    <property type="entry name" value="Ankyrin repeat-containing domain"/>
    <property type="match status" value="3"/>
</dbReference>
<dbReference type="SMART" id="SM00248">
    <property type="entry name" value="ANK"/>
    <property type="match status" value="6"/>
</dbReference>
<evidence type="ECO:0000313" key="3">
    <source>
        <dbReference type="EMBL" id="AYV78651.1"/>
    </source>
</evidence>
<evidence type="ECO:0000256" key="2">
    <source>
        <dbReference type="ARBA" id="ARBA00023043"/>
    </source>
</evidence>
<evidence type="ECO:0008006" key="4">
    <source>
        <dbReference type="Google" id="ProtNLM"/>
    </source>
</evidence>
<dbReference type="PANTHER" id="PTHR24198">
    <property type="entry name" value="ANKYRIN REPEAT AND PROTEIN KINASE DOMAIN-CONTAINING PROTEIN"/>
    <property type="match status" value="1"/>
</dbReference>
<dbReference type="PROSITE" id="PS50088">
    <property type="entry name" value="ANK_REPEAT"/>
    <property type="match status" value="1"/>
</dbReference>
<evidence type="ECO:0000256" key="1">
    <source>
        <dbReference type="ARBA" id="ARBA00022737"/>
    </source>
</evidence>